<gene>
    <name evidence="2" type="ORF">GCM10025868_34490</name>
</gene>
<feature type="transmembrane region" description="Helical" evidence="1">
    <location>
        <begin position="206"/>
        <end position="226"/>
    </location>
</feature>
<dbReference type="InterPro" id="IPR045931">
    <property type="entry name" value="DUF6350"/>
</dbReference>
<feature type="transmembrane region" description="Helical" evidence="1">
    <location>
        <begin position="91"/>
        <end position="110"/>
    </location>
</feature>
<feature type="transmembrane region" description="Helical" evidence="1">
    <location>
        <begin position="122"/>
        <end position="148"/>
    </location>
</feature>
<feature type="transmembrane region" description="Helical" evidence="1">
    <location>
        <begin position="304"/>
        <end position="326"/>
    </location>
</feature>
<evidence type="ECO:0000256" key="1">
    <source>
        <dbReference type="SAM" id="Phobius"/>
    </source>
</evidence>
<dbReference type="EMBL" id="BSUZ01000001">
    <property type="protein sequence ID" value="GMA88199.1"/>
    <property type="molecule type" value="Genomic_DNA"/>
</dbReference>
<organism evidence="2 3">
    <name type="scientific">Angustibacter aerolatus</name>
    <dbReference type="NCBI Taxonomy" id="1162965"/>
    <lineage>
        <taxon>Bacteria</taxon>
        <taxon>Bacillati</taxon>
        <taxon>Actinomycetota</taxon>
        <taxon>Actinomycetes</taxon>
        <taxon>Kineosporiales</taxon>
        <taxon>Kineosporiaceae</taxon>
    </lineage>
</organism>
<sequence>MSLLDRTRTHDHASGVERARARAGEATGIVMALLTGLWTAAISWLAIALPVLLVWAASAQTTATWGQATRLATQGWLLLHHVAVDVPGGRVSVVPLGLSLVPLGLCWLAGRRMGTAADDAGGVASLLTPLAGFAAGYALPVLVAGLVAHGDGVGPAAWQALPAGLLVALLGAAPAALRAAGVPVLPALAELVRLPSTWRRAARPGALAAALVLLVAALLVLVAVVVGHDRVLTLHRALDAGVVGGGLLALAQAALLPDLVGWAVGFVAGPGFALGAGTSVTTGGSSLGLLPLVPVLGAVPPSGALPSVLVVLPLLPVLAGAVAGWLVARRPDDVPGEDGGRTTTTVLLEALAAAVVAVVLLTALVLLSGGGAGPGALRTVGASAWRVALVLAGEVGAGAVVAAWITRRRQHA</sequence>
<feature type="transmembrane region" description="Helical" evidence="1">
    <location>
        <begin position="346"/>
        <end position="367"/>
    </location>
</feature>
<keyword evidence="1" id="KW-1133">Transmembrane helix</keyword>
<comment type="caution">
    <text evidence="2">The sequence shown here is derived from an EMBL/GenBank/DDBJ whole genome shotgun (WGS) entry which is preliminary data.</text>
</comment>
<feature type="transmembrane region" description="Helical" evidence="1">
    <location>
        <begin position="28"/>
        <end position="56"/>
    </location>
</feature>
<feature type="transmembrane region" description="Helical" evidence="1">
    <location>
        <begin position="238"/>
        <end position="256"/>
    </location>
</feature>
<feature type="transmembrane region" description="Helical" evidence="1">
    <location>
        <begin position="263"/>
        <end position="284"/>
    </location>
</feature>
<reference evidence="3" key="1">
    <citation type="journal article" date="2019" name="Int. J. Syst. Evol. Microbiol.">
        <title>The Global Catalogue of Microorganisms (GCM) 10K type strain sequencing project: providing services to taxonomists for standard genome sequencing and annotation.</title>
        <authorList>
            <consortium name="The Broad Institute Genomics Platform"/>
            <consortium name="The Broad Institute Genome Sequencing Center for Infectious Disease"/>
            <person name="Wu L."/>
            <person name="Ma J."/>
        </authorList>
    </citation>
    <scope>NUCLEOTIDE SEQUENCE [LARGE SCALE GENOMIC DNA]</scope>
    <source>
        <strain evidence="3">NBRC 108730</strain>
    </source>
</reference>
<dbReference type="Proteomes" id="UP001157017">
    <property type="component" value="Unassembled WGS sequence"/>
</dbReference>
<keyword evidence="3" id="KW-1185">Reference proteome</keyword>
<evidence type="ECO:0008006" key="4">
    <source>
        <dbReference type="Google" id="ProtNLM"/>
    </source>
</evidence>
<proteinExistence type="predicted"/>
<accession>A0ABQ6JJZ0</accession>
<protein>
    <recommendedName>
        <fullName evidence="4">Integral membrane protein</fullName>
    </recommendedName>
</protein>
<dbReference type="Pfam" id="PF19877">
    <property type="entry name" value="DUF6350"/>
    <property type="match status" value="1"/>
</dbReference>
<keyword evidence="1" id="KW-0812">Transmembrane</keyword>
<evidence type="ECO:0000313" key="2">
    <source>
        <dbReference type="EMBL" id="GMA88199.1"/>
    </source>
</evidence>
<evidence type="ECO:0000313" key="3">
    <source>
        <dbReference type="Proteomes" id="UP001157017"/>
    </source>
</evidence>
<feature type="transmembrane region" description="Helical" evidence="1">
    <location>
        <begin position="387"/>
        <end position="406"/>
    </location>
</feature>
<name>A0ABQ6JJZ0_9ACTN</name>
<keyword evidence="1" id="KW-0472">Membrane</keyword>
<feature type="transmembrane region" description="Helical" evidence="1">
    <location>
        <begin position="160"/>
        <end position="185"/>
    </location>
</feature>